<evidence type="ECO:0000313" key="2">
    <source>
        <dbReference type="EMBL" id="RDW84656.1"/>
    </source>
</evidence>
<proteinExistence type="predicted"/>
<sequence>MSNSDDMEYPEGYKTTFFINPIIRYSPADYLTQLRCSNSTYHMYQAVLCPALSHASDTYLRFLEKAAQYEPLEGVAPATNFQRVQFAKKIAQNTRALITKHNKAHSEELYLREKESFQCQVKEGMRLREWTESDEEDVKKFCRKQSRESGMSYTYVYDSDSDSNIDSDDENGNSSETGENSYSEIEQGYPPHTQAPVIVSSARNSVPDMIAPLPRQSIEDKVQRFQQDLSQVIISVKKLLRDCAVINAKAEAEKKRSLRHLPEELRKLTLIRIINTYVQLHFQGMDSQKQKAHKLQVPIILENLGSPSSPSKGSGASEVRFAGPAVLALLIENGEMIEQIRQNLIHGVTYGDALRVKLNNPSILSHTELRQQWWGSCGSGQVCKQSFVTTPTSQAVQIAKENDAWEEIFDEIVEKAMTFYKHSRQDYDDVNFSDRDKADKDEVGRSMRGRGFRFLSGGTGRYSRA</sequence>
<evidence type="ECO:0000313" key="3">
    <source>
        <dbReference type="Proteomes" id="UP000256645"/>
    </source>
</evidence>
<dbReference type="EMBL" id="PDLM01000002">
    <property type="protein sequence ID" value="RDW84656.1"/>
    <property type="molecule type" value="Genomic_DNA"/>
</dbReference>
<comment type="caution">
    <text evidence="2">The sequence shown here is derived from an EMBL/GenBank/DDBJ whole genome shotgun (WGS) entry which is preliminary data.</text>
</comment>
<protein>
    <submittedName>
        <fullName evidence="2">Uncharacterized protein</fullName>
    </submittedName>
</protein>
<organism evidence="2 3">
    <name type="scientific">Coleophoma cylindrospora</name>
    <dbReference type="NCBI Taxonomy" id="1849047"/>
    <lineage>
        <taxon>Eukaryota</taxon>
        <taxon>Fungi</taxon>
        <taxon>Dikarya</taxon>
        <taxon>Ascomycota</taxon>
        <taxon>Pezizomycotina</taxon>
        <taxon>Leotiomycetes</taxon>
        <taxon>Helotiales</taxon>
        <taxon>Dermateaceae</taxon>
        <taxon>Coleophoma</taxon>
    </lineage>
</organism>
<dbReference type="AlphaFoldDB" id="A0A3D8SE93"/>
<feature type="region of interest" description="Disordered" evidence="1">
    <location>
        <begin position="153"/>
        <end position="184"/>
    </location>
</feature>
<reference evidence="2 3" key="1">
    <citation type="journal article" date="2018" name="IMA Fungus">
        <title>IMA Genome-F 9: Draft genome sequence of Annulohypoxylon stygium, Aspergillus mulundensis, Berkeleyomyces basicola (syn. Thielaviopsis basicola), Ceratocystis smalleyi, two Cercospora beticola strains, Coleophoma cylindrospora, Fusarium fracticaudum, Phialophora cf. hyalina, and Morchella septimelata.</title>
        <authorList>
            <person name="Wingfield B.D."/>
            <person name="Bills G.F."/>
            <person name="Dong Y."/>
            <person name="Huang W."/>
            <person name="Nel W.J."/>
            <person name="Swalarsk-Parry B.S."/>
            <person name="Vaghefi N."/>
            <person name="Wilken P.M."/>
            <person name="An Z."/>
            <person name="de Beer Z.W."/>
            <person name="De Vos L."/>
            <person name="Chen L."/>
            <person name="Duong T.A."/>
            <person name="Gao Y."/>
            <person name="Hammerbacher A."/>
            <person name="Kikkert J.R."/>
            <person name="Li Y."/>
            <person name="Li H."/>
            <person name="Li K."/>
            <person name="Li Q."/>
            <person name="Liu X."/>
            <person name="Ma X."/>
            <person name="Naidoo K."/>
            <person name="Pethybridge S.J."/>
            <person name="Sun J."/>
            <person name="Steenkamp E.T."/>
            <person name="van der Nest M.A."/>
            <person name="van Wyk S."/>
            <person name="Wingfield M.J."/>
            <person name="Xiong C."/>
            <person name="Yue Q."/>
            <person name="Zhang X."/>
        </authorList>
    </citation>
    <scope>NUCLEOTIDE SEQUENCE [LARGE SCALE GENOMIC DNA]</scope>
    <source>
        <strain evidence="2 3">BP6252</strain>
    </source>
</reference>
<evidence type="ECO:0000256" key="1">
    <source>
        <dbReference type="SAM" id="MobiDB-lite"/>
    </source>
</evidence>
<name>A0A3D8SE93_9HELO</name>
<dbReference type="OrthoDB" id="10458678at2759"/>
<feature type="compositionally biased region" description="Acidic residues" evidence="1">
    <location>
        <begin position="159"/>
        <end position="171"/>
    </location>
</feature>
<dbReference type="Proteomes" id="UP000256645">
    <property type="component" value="Unassembled WGS sequence"/>
</dbReference>
<accession>A0A3D8SE93</accession>
<keyword evidence="3" id="KW-1185">Reference proteome</keyword>
<gene>
    <name evidence="2" type="ORF">BP6252_02246</name>
</gene>